<name>A0A151MGV8_ALLMI</name>
<dbReference type="AlphaFoldDB" id="A0A151MGV8"/>
<feature type="transmembrane region" description="Helical" evidence="1">
    <location>
        <begin position="120"/>
        <end position="142"/>
    </location>
</feature>
<comment type="caution">
    <text evidence="2">The sequence shown here is derived from an EMBL/GenBank/DDBJ whole genome shotgun (WGS) entry which is preliminary data.</text>
</comment>
<proteinExistence type="predicted"/>
<evidence type="ECO:0000313" key="2">
    <source>
        <dbReference type="EMBL" id="KYO23754.1"/>
    </source>
</evidence>
<evidence type="ECO:0000313" key="3">
    <source>
        <dbReference type="Proteomes" id="UP000050525"/>
    </source>
</evidence>
<protein>
    <submittedName>
        <fullName evidence="2">Estradiol 17-beta-dehydrogenase 2-like</fullName>
    </submittedName>
</protein>
<accession>A0A151MGV8</accession>
<organism evidence="2 3">
    <name type="scientific">Alligator mississippiensis</name>
    <name type="common">American alligator</name>
    <dbReference type="NCBI Taxonomy" id="8496"/>
    <lineage>
        <taxon>Eukaryota</taxon>
        <taxon>Metazoa</taxon>
        <taxon>Chordata</taxon>
        <taxon>Craniata</taxon>
        <taxon>Vertebrata</taxon>
        <taxon>Euteleostomi</taxon>
        <taxon>Archelosauria</taxon>
        <taxon>Archosauria</taxon>
        <taxon>Crocodylia</taxon>
        <taxon>Alligatoridae</taxon>
        <taxon>Alligatorinae</taxon>
        <taxon>Alligator</taxon>
    </lineage>
</organism>
<keyword evidence="3" id="KW-1185">Reference proteome</keyword>
<keyword evidence="1" id="KW-0472">Membrane</keyword>
<evidence type="ECO:0000256" key="1">
    <source>
        <dbReference type="SAM" id="Phobius"/>
    </source>
</evidence>
<dbReference type="EMBL" id="AKHW03006178">
    <property type="protein sequence ID" value="KYO23754.1"/>
    <property type="molecule type" value="Genomic_DNA"/>
</dbReference>
<dbReference type="Proteomes" id="UP000050525">
    <property type="component" value="Unassembled WGS sequence"/>
</dbReference>
<keyword evidence="1" id="KW-1133">Transmembrane helix</keyword>
<gene>
    <name evidence="2" type="ORF">Y1Q_0002367</name>
</gene>
<keyword evidence="1" id="KW-0812">Transmembrane</keyword>
<sequence length="166" mass="19478">MERDIKGRAIVILVSNSSIGRTFTRNLDEAGFKVSATFWPPKEKWATVLKEECSPKMNLSQIHMTEDEYQKTVKNFIESHLSLKGTSDVKKKPSALMWEEQEADKKEFSERKTTWIWKNVVLFPVYFIAFLFLPVNCILVFLKKKILHFTSLLKFKNRQHGKQHVE</sequence>
<reference evidence="2 3" key="1">
    <citation type="journal article" date="2012" name="Genome Biol.">
        <title>Sequencing three crocodilian genomes to illuminate the evolution of archosaurs and amniotes.</title>
        <authorList>
            <person name="St John J.A."/>
            <person name="Braun E.L."/>
            <person name="Isberg S.R."/>
            <person name="Miles L.G."/>
            <person name="Chong A.Y."/>
            <person name="Gongora J."/>
            <person name="Dalzell P."/>
            <person name="Moran C."/>
            <person name="Bed'hom B."/>
            <person name="Abzhanov A."/>
            <person name="Burgess S.C."/>
            <person name="Cooksey A.M."/>
            <person name="Castoe T.A."/>
            <person name="Crawford N.G."/>
            <person name="Densmore L.D."/>
            <person name="Drew J.C."/>
            <person name="Edwards S.V."/>
            <person name="Faircloth B.C."/>
            <person name="Fujita M.K."/>
            <person name="Greenwold M.J."/>
            <person name="Hoffmann F.G."/>
            <person name="Howard J.M."/>
            <person name="Iguchi T."/>
            <person name="Janes D.E."/>
            <person name="Khan S.Y."/>
            <person name="Kohno S."/>
            <person name="de Koning A.J."/>
            <person name="Lance S.L."/>
            <person name="McCarthy F.M."/>
            <person name="McCormack J.E."/>
            <person name="Merchant M.E."/>
            <person name="Peterson D.G."/>
            <person name="Pollock D.D."/>
            <person name="Pourmand N."/>
            <person name="Raney B.J."/>
            <person name="Roessler K.A."/>
            <person name="Sanford J.R."/>
            <person name="Sawyer R.H."/>
            <person name="Schmidt C.J."/>
            <person name="Triplett E.W."/>
            <person name="Tuberville T.D."/>
            <person name="Venegas-Anaya M."/>
            <person name="Howard J.T."/>
            <person name="Jarvis E.D."/>
            <person name="Guillette L.J.Jr."/>
            <person name="Glenn T.C."/>
            <person name="Green R.E."/>
            <person name="Ray D.A."/>
        </authorList>
    </citation>
    <scope>NUCLEOTIDE SEQUENCE [LARGE SCALE GENOMIC DNA]</scope>
    <source>
        <strain evidence="2">KSC_2009_1</strain>
    </source>
</reference>